<keyword evidence="2" id="KW-0808">Transferase</keyword>
<evidence type="ECO:0000313" key="2">
    <source>
        <dbReference type="EMBL" id="MDQ0458003.1"/>
    </source>
</evidence>
<dbReference type="PANTHER" id="PTHR45947:SF14">
    <property type="entry name" value="SLL1723 PROTEIN"/>
    <property type="match status" value="1"/>
</dbReference>
<evidence type="ECO:0000313" key="3">
    <source>
        <dbReference type="Proteomes" id="UP001235269"/>
    </source>
</evidence>
<sequence length="382" mass="41917">MIHQMEGLLQRGAEVGVICNGLASLDHIDATAEPMATLLHSARDWWGGFASLRPHLTRLPYSLRDKASTLMETAAASTLNSFDVLLAHFGDNGIRVCRHKKRGLVHPPLVTIFHGADVGVPRKENRLGDYRDLFRLGALNLPVNGHFREVLIGAGASPDKVEVHHMGIDVEQIPFRWRDRQGDILQLISVCRLAEKKGIEFSLRALGQLTTARPELDWRYTIIGDGPLRGELEKLSADLGIAERVQFLGSQPHKVVKNWLARAHVFVLPSVTAQNGDVEGIPVALMEAMAAGLTVVSTRHSGIPELIEHGVGGFLSPERDVEALAANLAWIIEHPGECRQIAVAARRKIETDFNDTVLNDQLAARLEAIASSGSRKRVHGKK</sequence>
<comment type="caution">
    <text evidence="2">The sequence shown here is derived from an EMBL/GenBank/DDBJ whole genome shotgun (WGS) entry which is preliminary data.</text>
</comment>
<proteinExistence type="predicted"/>
<dbReference type="RefSeq" id="WP_307160106.1">
    <property type="nucleotide sequence ID" value="NZ_JAUSWH010000021.1"/>
</dbReference>
<dbReference type="Gene3D" id="3.40.50.2000">
    <property type="entry name" value="Glycogen Phosphorylase B"/>
    <property type="match status" value="2"/>
</dbReference>
<evidence type="ECO:0000259" key="1">
    <source>
        <dbReference type="Pfam" id="PF00534"/>
    </source>
</evidence>
<dbReference type="InterPro" id="IPR001296">
    <property type="entry name" value="Glyco_trans_1"/>
</dbReference>
<dbReference type="EC" id="2.4.-.-" evidence="2"/>
<name>A0ABU0IK48_9HYPH</name>
<organism evidence="2 3">
    <name type="scientific">Rhizobium paknamense</name>
    <dbReference type="NCBI Taxonomy" id="1206817"/>
    <lineage>
        <taxon>Bacteria</taxon>
        <taxon>Pseudomonadati</taxon>
        <taxon>Pseudomonadota</taxon>
        <taxon>Alphaproteobacteria</taxon>
        <taxon>Hyphomicrobiales</taxon>
        <taxon>Rhizobiaceae</taxon>
        <taxon>Rhizobium/Agrobacterium group</taxon>
        <taxon>Rhizobium</taxon>
    </lineage>
</organism>
<dbReference type="Pfam" id="PF00534">
    <property type="entry name" value="Glycos_transf_1"/>
    <property type="match status" value="1"/>
</dbReference>
<dbReference type="Proteomes" id="UP001235269">
    <property type="component" value="Unassembled WGS sequence"/>
</dbReference>
<dbReference type="InterPro" id="IPR050194">
    <property type="entry name" value="Glycosyltransferase_grp1"/>
</dbReference>
<gene>
    <name evidence="2" type="ORF">QO005_004361</name>
</gene>
<feature type="domain" description="Glycosyl transferase family 1" evidence="1">
    <location>
        <begin position="186"/>
        <end position="347"/>
    </location>
</feature>
<protein>
    <submittedName>
        <fullName evidence="2">Colanic acid/amylovoran biosynthesis glycosyltransferase</fullName>
        <ecNumber evidence="2">2.4.-.-</ecNumber>
    </submittedName>
</protein>
<keyword evidence="3" id="KW-1185">Reference proteome</keyword>
<dbReference type="GO" id="GO:0016757">
    <property type="term" value="F:glycosyltransferase activity"/>
    <property type="evidence" value="ECO:0007669"/>
    <property type="project" value="UniProtKB-KW"/>
</dbReference>
<dbReference type="PANTHER" id="PTHR45947">
    <property type="entry name" value="SULFOQUINOVOSYL TRANSFERASE SQD2"/>
    <property type="match status" value="1"/>
</dbReference>
<dbReference type="SUPFAM" id="SSF53756">
    <property type="entry name" value="UDP-Glycosyltransferase/glycogen phosphorylase"/>
    <property type="match status" value="1"/>
</dbReference>
<accession>A0ABU0IK48</accession>
<reference evidence="2 3" key="1">
    <citation type="submission" date="2023-07" db="EMBL/GenBank/DDBJ databases">
        <title>Genomic Encyclopedia of Type Strains, Phase IV (KMG-IV): sequencing the most valuable type-strain genomes for metagenomic binning, comparative biology and taxonomic classification.</title>
        <authorList>
            <person name="Goeker M."/>
        </authorList>
    </citation>
    <scope>NUCLEOTIDE SEQUENCE [LARGE SCALE GENOMIC DNA]</scope>
    <source>
        <strain evidence="2 3">DSM 100301</strain>
    </source>
</reference>
<dbReference type="EMBL" id="JAUSWH010000021">
    <property type="protein sequence ID" value="MDQ0458003.1"/>
    <property type="molecule type" value="Genomic_DNA"/>
</dbReference>
<keyword evidence="2" id="KW-0328">Glycosyltransferase</keyword>